<organism evidence="4 5">
    <name type="scientific">Pseudozyma flocculosa</name>
    <dbReference type="NCBI Taxonomy" id="84751"/>
    <lineage>
        <taxon>Eukaryota</taxon>
        <taxon>Fungi</taxon>
        <taxon>Dikarya</taxon>
        <taxon>Basidiomycota</taxon>
        <taxon>Ustilaginomycotina</taxon>
        <taxon>Ustilaginomycetes</taxon>
        <taxon>Ustilaginales</taxon>
        <taxon>Ustilaginaceae</taxon>
        <taxon>Pseudozyma</taxon>
    </lineage>
</organism>
<dbReference type="InterPro" id="IPR000182">
    <property type="entry name" value="GNAT_dom"/>
</dbReference>
<evidence type="ECO:0000256" key="1">
    <source>
        <dbReference type="ARBA" id="ARBA00022679"/>
    </source>
</evidence>
<accession>A0A5C3FEH3</accession>
<dbReference type="PROSITE" id="PS51186">
    <property type="entry name" value="GNAT"/>
    <property type="match status" value="1"/>
</dbReference>
<keyword evidence="2" id="KW-0012">Acyltransferase</keyword>
<dbReference type="Pfam" id="PF00583">
    <property type="entry name" value="Acetyltransf_1"/>
    <property type="match status" value="1"/>
</dbReference>
<dbReference type="GO" id="GO:0016747">
    <property type="term" value="F:acyltransferase activity, transferring groups other than amino-acyl groups"/>
    <property type="evidence" value="ECO:0007669"/>
    <property type="project" value="InterPro"/>
</dbReference>
<protein>
    <recommendedName>
        <fullName evidence="3">N-acetyltransferase domain-containing protein</fullName>
    </recommendedName>
</protein>
<keyword evidence="1" id="KW-0808">Transferase</keyword>
<dbReference type="CDD" id="cd04301">
    <property type="entry name" value="NAT_SF"/>
    <property type="match status" value="1"/>
</dbReference>
<dbReference type="OrthoDB" id="9975416at2759"/>
<dbReference type="PANTHER" id="PTHR43877">
    <property type="entry name" value="AMINOALKYLPHOSPHONATE N-ACETYLTRANSFERASE-RELATED-RELATED"/>
    <property type="match status" value="1"/>
</dbReference>
<keyword evidence="5" id="KW-1185">Reference proteome</keyword>
<dbReference type="InterPro" id="IPR050832">
    <property type="entry name" value="Bact_Acetyltransf"/>
</dbReference>
<feature type="domain" description="N-acetyltransferase" evidence="3">
    <location>
        <begin position="23"/>
        <end position="196"/>
    </location>
</feature>
<evidence type="ECO:0000313" key="4">
    <source>
        <dbReference type="EMBL" id="SPO41769.1"/>
    </source>
</evidence>
<evidence type="ECO:0000259" key="3">
    <source>
        <dbReference type="PROSITE" id="PS51186"/>
    </source>
</evidence>
<dbReference type="Proteomes" id="UP000323386">
    <property type="component" value="Unassembled WGS sequence"/>
</dbReference>
<reference evidence="4 5" key="1">
    <citation type="submission" date="2018-03" db="EMBL/GenBank/DDBJ databases">
        <authorList>
            <person name="Guldener U."/>
        </authorList>
    </citation>
    <scope>NUCLEOTIDE SEQUENCE [LARGE SCALE GENOMIC DNA]</scope>
    <source>
        <strain evidence="4 5">DAOM196992</strain>
    </source>
</reference>
<sequence length="203" mass="22589">MTVSSLHKPTSAEAATTAPALDYKIVPGEPSDAEAIASLGGRVFYESFAHSMPADDMATYLATTYTRDLIHAEMLDARHTFFVARDTASDRLLGFAQLTTGSSEPCLSSVAAERGIELQRIYTDSAAHGRGIGSALFDRALEYARPRYDAVWLGVWEENEKAQRFYTRHGFHRVGEHDFKIGTCVQTDWILERHFEKDEPAGR</sequence>
<proteinExistence type="predicted"/>
<name>A0A5C3FEH3_9BASI</name>
<dbReference type="AlphaFoldDB" id="A0A5C3FEH3"/>
<gene>
    <name evidence="4" type="ORF">PSFLO_07251</name>
</gene>
<dbReference type="InterPro" id="IPR016181">
    <property type="entry name" value="Acyl_CoA_acyltransferase"/>
</dbReference>
<dbReference type="Gene3D" id="3.40.630.30">
    <property type="match status" value="1"/>
</dbReference>
<dbReference type="SUPFAM" id="SSF55729">
    <property type="entry name" value="Acyl-CoA N-acyltransferases (Nat)"/>
    <property type="match status" value="1"/>
</dbReference>
<evidence type="ECO:0000313" key="5">
    <source>
        <dbReference type="Proteomes" id="UP000323386"/>
    </source>
</evidence>
<dbReference type="EMBL" id="OOIP01000031">
    <property type="protein sequence ID" value="SPO41769.1"/>
    <property type="molecule type" value="Genomic_DNA"/>
</dbReference>
<evidence type="ECO:0000256" key="2">
    <source>
        <dbReference type="ARBA" id="ARBA00023315"/>
    </source>
</evidence>